<dbReference type="Pfam" id="PF00072">
    <property type="entry name" value="Response_reg"/>
    <property type="match status" value="1"/>
</dbReference>
<sequence length="227" mass="24914">MAGTSRADHRVLIIDDHVLFAESLELALSLEGYDVRRLELPGEGGSMATIRSLALRANPRTVFLDLDLGRFGDGVNLVAPLAKAGINVVVLTASEELGRWGGCMRLGARRVLPKSGALQQALATVRRLHQGLPVVNRDELERLLDAWSRERRAHDDLRRRLDLLTPRERQVLGALIEGRTVREISHVSVVSEATVRTQVKSILNKLEVSSQLAAVGMANQVGWRLGA</sequence>
<dbReference type="InterPro" id="IPR000792">
    <property type="entry name" value="Tscrpt_reg_LuxR_C"/>
</dbReference>
<feature type="domain" description="Response regulatory" evidence="4">
    <location>
        <begin position="10"/>
        <end position="129"/>
    </location>
</feature>
<dbReference type="Pfam" id="PF00196">
    <property type="entry name" value="GerE"/>
    <property type="match status" value="1"/>
</dbReference>
<dbReference type="PANTHER" id="PTHR43214">
    <property type="entry name" value="TWO-COMPONENT RESPONSE REGULATOR"/>
    <property type="match status" value="1"/>
</dbReference>
<dbReference type="EMBL" id="JBHLXH010000001">
    <property type="protein sequence ID" value="MFC0221989.1"/>
    <property type="molecule type" value="Genomic_DNA"/>
</dbReference>
<evidence type="ECO:0000256" key="1">
    <source>
        <dbReference type="ARBA" id="ARBA00023125"/>
    </source>
</evidence>
<dbReference type="InterPro" id="IPR011006">
    <property type="entry name" value="CheY-like_superfamily"/>
</dbReference>
<dbReference type="InterPro" id="IPR001789">
    <property type="entry name" value="Sig_transdc_resp-reg_receiver"/>
</dbReference>
<dbReference type="SUPFAM" id="SSF46894">
    <property type="entry name" value="C-terminal effector domain of the bipartite response regulators"/>
    <property type="match status" value="1"/>
</dbReference>
<dbReference type="SMART" id="SM00421">
    <property type="entry name" value="HTH_LUXR"/>
    <property type="match status" value="1"/>
</dbReference>
<proteinExistence type="predicted"/>
<comment type="caution">
    <text evidence="5">The sequence shown here is derived from an EMBL/GenBank/DDBJ whole genome shotgun (WGS) entry which is preliminary data.</text>
</comment>
<evidence type="ECO:0000259" key="4">
    <source>
        <dbReference type="PROSITE" id="PS50110"/>
    </source>
</evidence>
<organism evidence="5 6">
    <name type="scientific">Nocardioides zeicaulis</name>
    <dbReference type="NCBI Taxonomy" id="1776857"/>
    <lineage>
        <taxon>Bacteria</taxon>
        <taxon>Bacillati</taxon>
        <taxon>Actinomycetota</taxon>
        <taxon>Actinomycetes</taxon>
        <taxon>Propionibacteriales</taxon>
        <taxon>Nocardioidaceae</taxon>
        <taxon>Nocardioides</taxon>
    </lineage>
</organism>
<name>A0ABV6DZ30_9ACTN</name>
<gene>
    <name evidence="5" type="ORF">ACFFJG_05810</name>
</gene>
<dbReference type="CDD" id="cd06170">
    <property type="entry name" value="LuxR_C_like"/>
    <property type="match status" value="1"/>
</dbReference>
<evidence type="ECO:0000256" key="2">
    <source>
        <dbReference type="PROSITE-ProRule" id="PRU00169"/>
    </source>
</evidence>
<evidence type="ECO:0000259" key="3">
    <source>
        <dbReference type="PROSITE" id="PS50043"/>
    </source>
</evidence>
<dbReference type="PRINTS" id="PR00038">
    <property type="entry name" value="HTHLUXR"/>
</dbReference>
<reference evidence="5 6" key="1">
    <citation type="submission" date="2024-09" db="EMBL/GenBank/DDBJ databases">
        <authorList>
            <person name="Sun Q."/>
            <person name="Mori K."/>
        </authorList>
    </citation>
    <scope>NUCLEOTIDE SEQUENCE [LARGE SCALE GENOMIC DNA]</scope>
    <source>
        <strain evidence="5 6">CCM 8654</strain>
    </source>
</reference>
<keyword evidence="2" id="KW-0597">Phosphoprotein</keyword>
<feature type="modified residue" description="4-aspartylphosphate" evidence="2">
    <location>
        <position position="65"/>
    </location>
</feature>
<accession>A0ABV6DZ30</accession>
<dbReference type="PROSITE" id="PS50043">
    <property type="entry name" value="HTH_LUXR_2"/>
    <property type="match status" value="1"/>
</dbReference>
<keyword evidence="1" id="KW-0238">DNA-binding</keyword>
<dbReference type="Proteomes" id="UP001589698">
    <property type="component" value="Unassembled WGS sequence"/>
</dbReference>
<protein>
    <submittedName>
        <fullName evidence="5">LuxR C-terminal-related transcriptional regulator</fullName>
    </submittedName>
</protein>
<dbReference type="PANTHER" id="PTHR43214:SF44">
    <property type="entry name" value="TWO-COMPONENT RESPONSE REGULATOR"/>
    <property type="match status" value="1"/>
</dbReference>
<dbReference type="Gene3D" id="3.40.50.2300">
    <property type="match status" value="1"/>
</dbReference>
<dbReference type="InterPro" id="IPR039420">
    <property type="entry name" value="WalR-like"/>
</dbReference>
<dbReference type="RefSeq" id="WP_378517652.1">
    <property type="nucleotide sequence ID" value="NZ_CBCSDI010000009.1"/>
</dbReference>
<dbReference type="SUPFAM" id="SSF52172">
    <property type="entry name" value="CheY-like"/>
    <property type="match status" value="1"/>
</dbReference>
<dbReference type="CDD" id="cd00156">
    <property type="entry name" value="REC"/>
    <property type="match status" value="1"/>
</dbReference>
<dbReference type="PROSITE" id="PS50110">
    <property type="entry name" value="RESPONSE_REGULATORY"/>
    <property type="match status" value="1"/>
</dbReference>
<evidence type="ECO:0000313" key="6">
    <source>
        <dbReference type="Proteomes" id="UP001589698"/>
    </source>
</evidence>
<dbReference type="InterPro" id="IPR016032">
    <property type="entry name" value="Sig_transdc_resp-reg_C-effctor"/>
</dbReference>
<keyword evidence="6" id="KW-1185">Reference proteome</keyword>
<dbReference type="SMART" id="SM00448">
    <property type="entry name" value="REC"/>
    <property type="match status" value="1"/>
</dbReference>
<feature type="domain" description="HTH luxR-type" evidence="3">
    <location>
        <begin position="157"/>
        <end position="222"/>
    </location>
</feature>
<evidence type="ECO:0000313" key="5">
    <source>
        <dbReference type="EMBL" id="MFC0221989.1"/>
    </source>
</evidence>